<dbReference type="RefSeq" id="WP_024362623.1">
    <property type="nucleotide sequence ID" value="NZ_BJNS01000014.1"/>
</dbReference>
<dbReference type="GO" id="GO:0003677">
    <property type="term" value="F:DNA binding"/>
    <property type="evidence" value="ECO:0007669"/>
    <property type="project" value="InterPro"/>
</dbReference>
<dbReference type="SMART" id="SM00530">
    <property type="entry name" value="HTH_XRE"/>
    <property type="match status" value="1"/>
</dbReference>
<sequence>MKLHERIRRYIESNGLKMNYVADKSSIELKRFYRVINGDSILSADEYERICLGLDVELNFFKEKFLVSKNKTA</sequence>
<gene>
    <name evidence="2" type="ORF">LS41612_22640</name>
    <name evidence="3" type="ORF">NCTC10338_00111</name>
</gene>
<dbReference type="EMBL" id="UFSZ01000001">
    <property type="protein sequence ID" value="SUV15092.1"/>
    <property type="molecule type" value="Genomic_DNA"/>
</dbReference>
<dbReference type="AlphaFoldDB" id="A0A2S0K6C6"/>
<dbReference type="InterPro" id="IPR010982">
    <property type="entry name" value="Lambda_DNA-bd_dom_sf"/>
</dbReference>
<protein>
    <submittedName>
        <fullName evidence="3">Helix-turn-helix domain</fullName>
    </submittedName>
    <submittedName>
        <fullName evidence="2">Transcriptional regulator</fullName>
    </submittedName>
</protein>
<evidence type="ECO:0000313" key="2">
    <source>
        <dbReference type="EMBL" id="AVK98888.1"/>
    </source>
</evidence>
<dbReference type="SUPFAM" id="SSF47413">
    <property type="entry name" value="lambda repressor-like DNA-binding domains"/>
    <property type="match status" value="1"/>
</dbReference>
<proteinExistence type="predicted"/>
<accession>A0A2S0K6C6</accession>
<reference evidence="2 4" key="1">
    <citation type="submission" date="2017-03" db="EMBL/GenBank/DDBJ databases">
        <title>The whole genome sequencing and assembly of Lysinibacillus sphaericus DSM 28T strain.</title>
        <authorList>
            <person name="Lee Y.-J."/>
            <person name="Yi H."/>
            <person name="Bahn Y.-S."/>
            <person name="Kim J.F."/>
            <person name="Lee D.-W."/>
        </authorList>
    </citation>
    <scope>NUCLEOTIDE SEQUENCE [LARGE SCALE GENOMIC DNA]</scope>
    <source>
        <strain evidence="2 4">DSM 28</strain>
    </source>
</reference>
<dbReference type="InterPro" id="IPR001387">
    <property type="entry name" value="Cro/C1-type_HTH"/>
</dbReference>
<dbReference type="EMBL" id="CP019980">
    <property type="protein sequence ID" value="AVK98888.1"/>
    <property type="molecule type" value="Genomic_DNA"/>
</dbReference>
<dbReference type="Proteomes" id="UP000255295">
    <property type="component" value="Unassembled WGS sequence"/>
</dbReference>
<evidence type="ECO:0000313" key="5">
    <source>
        <dbReference type="Proteomes" id="UP000255295"/>
    </source>
</evidence>
<evidence type="ECO:0000313" key="4">
    <source>
        <dbReference type="Proteomes" id="UP000238825"/>
    </source>
</evidence>
<dbReference type="GeneID" id="48279007"/>
<evidence type="ECO:0000259" key="1">
    <source>
        <dbReference type="SMART" id="SM00530"/>
    </source>
</evidence>
<dbReference type="Gene3D" id="1.10.260.40">
    <property type="entry name" value="lambda repressor-like DNA-binding domains"/>
    <property type="match status" value="1"/>
</dbReference>
<dbReference type="CDD" id="cd00093">
    <property type="entry name" value="HTH_XRE"/>
    <property type="match status" value="1"/>
</dbReference>
<reference evidence="3 5" key="2">
    <citation type="submission" date="2018-06" db="EMBL/GenBank/DDBJ databases">
        <authorList>
            <consortium name="Pathogen Informatics"/>
            <person name="Doyle S."/>
        </authorList>
    </citation>
    <scope>NUCLEOTIDE SEQUENCE [LARGE SCALE GENOMIC DNA]</scope>
    <source>
        <strain evidence="3 5">NCTC10338</strain>
    </source>
</reference>
<name>A0A2S0K6C6_LYSSH</name>
<evidence type="ECO:0000313" key="3">
    <source>
        <dbReference type="EMBL" id="SUV15092.1"/>
    </source>
</evidence>
<organism evidence="2 4">
    <name type="scientific">Lysinibacillus sphaericus</name>
    <name type="common">Bacillus sphaericus</name>
    <dbReference type="NCBI Taxonomy" id="1421"/>
    <lineage>
        <taxon>Bacteria</taxon>
        <taxon>Bacillati</taxon>
        <taxon>Bacillota</taxon>
        <taxon>Bacilli</taxon>
        <taxon>Bacillales</taxon>
        <taxon>Bacillaceae</taxon>
        <taxon>Lysinibacillus</taxon>
    </lineage>
</organism>
<feature type="domain" description="HTH cro/C1-type" evidence="1">
    <location>
        <begin position="6"/>
        <end position="61"/>
    </location>
</feature>
<dbReference type="Proteomes" id="UP000238825">
    <property type="component" value="Chromosome"/>
</dbReference>